<dbReference type="AlphaFoldDB" id="A0A255DEM7"/>
<keyword evidence="3" id="KW-1185">Reference proteome</keyword>
<comment type="caution">
    <text evidence="2">The sequence shown here is derived from an EMBL/GenBank/DDBJ whole genome shotgun (WGS) entry which is preliminary data.</text>
</comment>
<dbReference type="InterPro" id="IPR016181">
    <property type="entry name" value="Acyl_CoA_acyltransferase"/>
</dbReference>
<dbReference type="SUPFAM" id="SSF55729">
    <property type="entry name" value="Acyl-CoA N-acyltransferases (Nat)"/>
    <property type="match status" value="1"/>
</dbReference>
<gene>
    <name evidence="2" type="ORF">CG716_16840</name>
</gene>
<accession>A0A255DEM7</accession>
<dbReference type="EMBL" id="NOZR01000014">
    <property type="protein sequence ID" value="OYN77929.1"/>
    <property type="molecule type" value="Genomic_DNA"/>
</dbReference>
<organism evidence="2 3">
    <name type="scientific">Mycolicibacterium sphagni</name>
    <dbReference type="NCBI Taxonomy" id="1786"/>
    <lineage>
        <taxon>Bacteria</taxon>
        <taxon>Bacillati</taxon>
        <taxon>Actinomycetota</taxon>
        <taxon>Actinomycetes</taxon>
        <taxon>Mycobacteriales</taxon>
        <taxon>Mycobacteriaceae</taxon>
        <taxon>Mycolicibacterium</taxon>
    </lineage>
</organism>
<dbReference type="OrthoDB" id="3381976at2"/>
<proteinExistence type="predicted"/>
<dbReference type="CDD" id="cd04301">
    <property type="entry name" value="NAT_SF"/>
    <property type="match status" value="1"/>
</dbReference>
<protein>
    <recommendedName>
        <fullName evidence="1">N-acetyltransferase domain-containing protein</fullName>
    </recommendedName>
</protein>
<evidence type="ECO:0000313" key="2">
    <source>
        <dbReference type="EMBL" id="OYN77929.1"/>
    </source>
</evidence>
<dbReference type="InterPro" id="IPR000182">
    <property type="entry name" value="GNAT_dom"/>
</dbReference>
<feature type="domain" description="N-acetyltransferase" evidence="1">
    <location>
        <begin position="11"/>
        <end position="154"/>
    </location>
</feature>
<name>A0A255DEM7_9MYCO</name>
<evidence type="ECO:0000259" key="1">
    <source>
        <dbReference type="PROSITE" id="PS51186"/>
    </source>
</evidence>
<dbReference type="Gene3D" id="3.40.630.30">
    <property type="match status" value="1"/>
</dbReference>
<dbReference type="PROSITE" id="PS51186">
    <property type="entry name" value="GNAT"/>
    <property type="match status" value="1"/>
</dbReference>
<reference evidence="2 3" key="1">
    <citation type="submission" date="2017-07" db="EMBL/GenBank/DDBJ databases">
        <title>The new phylogeny of genus Mycobacterium.</title>
        <authorList>
            <person name="Tortoli E."/>
            <person name="Trovato A."/>
            <person name="Cirillo D.M."/>
        </authorList>
    </citation>
    <scope>NUCLEOTIDE SEQUENCE [LARGE SCALE GENOMIC DNA]</scope>
    <source>
        <strain evidence="2 3">ATCC 33027</strain>
    </source>
</reference>
<dbReference type="GO" id="GO:0016747">
    <property type="term" value="F:acyltransferase activity, transferring groups other than amino-acyl groups"/>
    <property type="evidence" value="ECO:0007669"/>
    <property type="project" value="InterPro"/>
</dbReference>
<dbReference type="Proteomes" id="UP000216063">
    <property type="component" value="Unassembled WGS sequence"/>
</dbReference>
<sequence>MNVSLTAATHADVTDYLVDARESYCANLVAAGVPSSVATRTADETFSQSFPGGQPAAGHQVFRVEHGGEKAGVLWIGPQPTEPQRWWVFDIVISSALRGQGLGRRAMLLAENEARAQGAVELGLNVFGHNTVAVALYQSLGYEMTSMRMRKPLS</sequence>
<evidence type="ECO:0000313" key="3">
    <source>
        <dbReference type="Proteomes" id="UP000216063"/>
    </source>
</evidence>
<dbReference type="Pfam" id="PF00583">
    <property type="entry name" value="Acetyltransf_1"/>
    <property type="match status" value="1"/>
</dbReference>
<dbReference type="RefSeq" id="WP_094481614.1">
    <property type="nucleotide sequence ID" value="NZ_NOZR01000014.1"/>
</dbReference>